<dbReference type="PANTHER" id="PTHR43108">
    <property type="entry name" value="N-ACETYLGLUCOSAMINE-6-SULFATASE FAMILY MEMBER"/>
    <property type="match status" value="1"/>
</dbReference>
<dbReference type="InterPro" id="IPR017850">
    <property type="entry name" value="Alkaline_phosphatase_core_sf"/>
</dbReference>
<protein>
    <submittedName>
        <fullName evidence="4">Arylsulfatase</fullName>
    </submittedName>
</protein>
<keyword evidence="2" id="KW-0378">Hydrolase</keyword>
<gene>
    <name evidence="4" type="ORF">C943_00406</name>
</gene>
<evidence type="ECO:0000259" key="3">
    <source>
        <dbReference type="Pfam" id="PF16347"/>
    </source>
</evidence>
<dbReference type="RefSeq" id="WP_008627277.1">
    <property type="nucleotide sequence ID" value="NZ_AMZY02000010.1"/>
</dbReference>
<name>M7XE16_9BACT</name>
<accession>M7XE16</accession>
<dbReference type="Proteomes" id="UP000010953">
    <property type="component" value="Unassembled WGS sequence"/>
</dbReference>
<proteinExistence type="inferred from homology"/>
<evidence type="ECO:0000313" key="5">
    <source>
        <dbReference type="Proteomes" id="UP000010953"/>
    </source>
</evidence>
<dbReference type="InParanoid" id="M7XE16"/>
<dbReference type="SUPFAM" id="SSF53649">
    <property type="entry name" value="Alkaline phosphatase-like"/>
    <property type="match status" value="1"/>
</dbReference>
<dbReference type="STRING" id="1239962.C943_00406"/>
<keyword evidence="5" id="KW-1185">Reference proteome</keyword>
<comment type="caution">
    <text evidence="4">The sequence shown here is derived from an EMBL/GenBank/DDBJ whole genome shotgun (WGS) entry which is preliminary data.</text>
</comment>
<organism evidence="4 5">
    <name type="scientific">Mariniradius saccharolyticus AK6</name>
    <dbReference type="NCBI Taxonomy" id="1239962"/>
    <lineage>
        <taxon>Bacteria</taxon>
        <taxon>Pseudomonadati</taxon>
        <taxon>Bacteroidota</taxon>
        <taxon>Cytophagia</taxon>
        <taxon>Cytophagales</taxon>
        <taxon>Cyclobacteriaceae</taxon>
        <taxon>Mariniradius</taxon>
    </lineage>
</organism>
<dbReference type="eggNOG" id="COG3119">
    <property type="taxonomic scope" value="Bacteria"/>
</dbReference>
<comment type="similarity">
    <text evidence="1">Belongs to the sulfatase family.</text>
</comment>
<feature type="domain" description="N-sulphoglucosamine sulphohydrolase C-terminal" evidence="3">
    <location>
        <begin position="367"/>
        <end position="519"/>
    </location>
</feature>
<dbReference type="EMBL" id="AMZY02000010">
    <property type="protein sequence ID" value="EMS33129.1"/>
    <property type="molecule type" value="Genomic_DNA"/>
</dbReference>
<dbReference type="PROSITE" id="PS51257">
    <property type="entry name" value="PROKAR_LIPOPROTEIN"/>
    <property type="match status" value="1"/>
</dbReference>
<dbReference type="InterPro" id="IPR032506">
    <property type="entry name" value="SGSH_C"/>
</dbReference>
<dbReference type="OrthoDB" id="9789742at2"/>
<dbReference type="Gene3D" id="3.40.720.10">
    <property type="entry name" value="Alkaline Phosphatase, subunit A"/>
    <property type="match status" value="2"/>
</dbReference>
<dbReference type="Pfam" id="PF16347">
    <property type="entry name" value="SGSH_C"/>
    <property type="match status" value="1"/>
</dbReference>
<dbReference type="CDD" id="cd16031">
    <property type="entry name" value="G6S_like"/>
    <property type="match status" value="1"/>
</dbReference>
<dbReference type="AlphaFoldDB" id="M7XE16"/>
<sequence>MKLVSPHFYVVCILILAFSCGQKTEQTTAPQRPNIVFIMSDDHAYQAISAYDNKLINTPNIDRIAKMGMLFTNASVTNSICAPSRATILTGKHSHINGKVDNHFPFDTTNVTFPQILRANGYQTAMFGKLHFGNSPKGFDQFKILPGQGNYYNPDFITKNEGTVRVEGYVTDIITDMTLDWLQNERKADQPFLLMYLHKAPHREWLPAERHLAKYTQKTFPEPSTLFDDYSGRGSAAREAEMNLLKHMNWAGDSKVYPEVMQELGIPDLSGWDRRAFEGERSRQNDSQRANWDKYYKPLNEAFKKDFPKMSEKEKMQWRYQRYMQDYLGTIAAVDENVGRVLDYLEANGLMENTIIVYTSDQGFYLGEHGWFDKRFVYNESFKTPLLISWPGKIKAGSRSDEMVQNLDFAQTFLDAAGIPAPSDMQGESLMPLLTGNGNQWTREAVYYHYYEYPAVHMVKRHYAIITKDYKLVHYYFDVDEWELIDRKNDPNEMRNVYDDPAYAEIKKQLHAQLDGLREKYGDNSQISQSYIDRYLQDISKQRAFGANQQKVKEILDKKGLKAAYEFD</sequence>
<dbReference type="GO" id="GO:0016787">
    <property type="term" value="F:hydrolase activity"/>
    <property type="evidence" value="ECO:0007669"/>
    <property type="project" value="UniProtKB-KW"/>
</dbReference>
<dbReference type="PROSITE" id="PS00523">
    <property type="entry name" value="SULFATASE_1"/>
    <property type="match status" value="1"/>
</dbReference>
<dbReference type="InterPro" id="IPR024607">
    <property type="entry name" value="Sulfatase_CS"/>
</dbReference>
<evidence type="ECO:0000256" key="2">
    <source>
        <dbReference type="ARBA" id="ARBA00022801"/>
    </source>
</evidence>
<evidence type="ECO:0000313" key="4">
    <source>
        <dbReference type="EMBL" id="EMS33129.1"/>
    </source>
</evidence>
<evidence type="ECO:0000256" key="1">
    <source>
        <dbReference type="ARBA" id="ARBA00008779"/>
    </source>
</evidence>
<dbReference type="PANTHER" id="PTHR43108:SF6">
    <property type="entry name" value="N-SULPHOGLUCOSAMINE SULPHOHYDROLASE"/>
    <property type="match status" value="1"/>
</dbReference>
<reference evidence="4" key="1">
    <citation type="submission" date="2013-01" db="EMBL/GenBank/DDBJ databases">
        <title>Genome assembly of Mariniradius saccharolyticus AK6.</title>
        <authorList>
            <person name="Vaidya B."/>
            <person name="Khatri I."/>
            <person name="Tanuku N.R.S."/>
            <person name="Subramanian S."/>
            <person name="Pinnaka A."/>
        </authorList>
    </citation>
    <scope>NUCLEOTIDE SEQUENCE [LARGE SCALE GENOMIC DNA]</scope>
    <source>
        <strain evidence="4">AK6</strain>
    </source>
</reference>